<dbReference type="GO" id="GO:0005886">
    <property type="term" value="C:plasma membrane"/>
    <property type="evidence" value="ECO:0007669"/>
    <property type="project" value="UniProtKB-SubCell"/>
</dbReference>
<feature type="transmembrane region" description="Helical" evidence="9">
    <location>
        <begin position="315"/>
        <end position="333"/>
    </location>
</feature>
<dbReference type="PRINTS" id="PR00175">
    <property type="entry name" value="NAALASMPORT"/>
</dbReference>
<dbReference type="PANTHER" id="PTHR30330">
    <property type="entry name" value="AGSS FAMILY TRANSPORTER, SODIUM-ALANINE"/>
    <property type="match status" value="1"/>
</dbReference>
<dbReference type="Pfam" id="PF01235">
    <property type="entry name" value="Na_Ala_symp"/>
    <property type="match status" value="1"/>
</dbReference>
<evidence type="ECO:0000313" key="12">
    <source>
        <dbReference type="Proteomes" id="UP000572528"/>
    </source>
</evidence>
<feature type="transmembrane region" description="Helical" evidence="9">
    <location>
        <begin position="275"/>
        <end position="295"/>
    </location>
</feature>
<dbReference type="FunFam" id="1.20.1740.10:FF:000004">
    <property type="entry name" value="Sodium:alanine symporter family protein"/>
    <property type="match status" value="1"/>
</dbReference>
<keyword evidence="7 9" id="KW-1133">Transmembrane helix</keyword>
<feature type="transmembrane region" description="Helical" evidence="9">
    <location>
        <begin position="132"/>
        <end position="152"/>
    </location>
</feature>
<comment type="similarity">
    <text evidence="2 9">Belongs to the alanine or glycine:cation symporter (AGCS) (TC 2.A.25) family.</text>
</comment>
<feature type="transmembrane region" description="Helical" evidence="9">
    <location>
        <begin position="411"/>
        <end position="434"/>
    </location>
</feature>
<keyword evidence="8 9" id="KW-0472">Membrane</keyword>
<comment type="caution">
    <text evidence="11">The sequence shown here is derived from an EMBL/GenBank/DDBJ whole genome shotgun (WGS) entry which is preliminary data.</text>
</comment>
<keyword evidence="4 9" id="KW-1003">Cell membrane</keyword>
<dbReference type="NCBIfam" id="TIGR00835">
    <property type="entry name" value="agcS"/>
    <property type="match status" value="1"/>
</dbReference>
<evidence type="ECO:0000256" key="8">
    <source>
        <dbReference type="ARBA" id="ARBA00023136"/>
    </source>
</evidence>
<evidence type="ECO:0000256" key="10">
    <source>
        <dbReference type="SAM" id="MobiDB-lite"/>
    </source>
</evidence>
<dbReference type="Gene3D" id="1.20.1740.10">
    <property type="entry name" value="Amino acid/polyamine transporter I"/>
    <property type="match status" value="1"/>
</dbReference>
<proteinExistence type="inferred from homology"/>
<keyword evidence="6 9" id="KW-0769">Symport</keyword>
<reference evidence="11 12" key="1">
    <citation type="submission" date="2020-07" db="EMBL/GenBank/DDBJ databases">
        <title>MOT database genomes.</title>
        <authorList>
            <person name="Joseph S."/>
            <person name="Aduse-Opoku J."/>
            <person name="Hashim A."/>
            <person name="Wade W."/>
            <person name="Curtis M."/>
        </authorList>
    </citation>
    <scope>NUCLEOTIDE SEQUENCE [LARGE SCALE GENOMIC DNA]</scope>
    <source>
        <strain evidence="11 12">WMus004</strain>
    </source>
</reference>
<feature type="transmembrane region" description="Helical" evidence="9">
    <location>
        <begin position="370"/>
        <end position="391"/>
    </location>
</feature>
<gene>
    <name evidence="11" type="ORF">HZZ05_02730</name>
</gene>
<evidence type="ECO:0000256" key="1">
    <source>
        <dbReference type="ARBA" id="ARBA00004651"/>
    </source>
</evidence>
<feature type="transmembrane region" description="Helical" evidence="9">
    <location>
        <begin position="158"/>
        <end position="179"/>
    </location>
</feature>
<dbReference type="GO" id="GO:0005283">
    <property type="term" value="F:amino acid:sodium symporter activity"/>
    <property type="evidence" value="ECO:0007669"/>
    <property type="project" value="InterPro"/>
</dbReference>
<dbReference type="PANTHER" id="PTHR30330:SF3">
    <property type="entry name" value="TRANSCRIPTIONAL REGULATOR, LRP FAMILY"/>
    <property type="match status" value="1"/>
</dbReference>
<feature type="region of interest" description="Disordered" evidence="10">
    <location>
        <begin position="508"/>
        <end position="529"/>
    </location>
</feature>
<organism evidence="11 12">
    <name type="scientific">Actinomyces bowdenii</name>
    <dbReference type="NCBI Taxonomy" id="131109"/>
    <lineage>
        <taxon>Bacteria</taxon>
        <taxon>Bacillati</taxon>
        <taxon>Actinomycetota</taxon>
        <taxon>Actinomycetes</taxon>
        <taxon>Actinomycetales</taxon>
        <taxon>Actinomycetaceae</taxon>
        <taxon>Actinomyces</taxon>
    </lineage>
</organism>
<protein>
    <submittedName>
        <fullName evidence="11">Sodium:alanine symporter family protein</fullName>
    </submittedName>
</protein>
<feature type="transmembrane region" description="Helical" evidence="9">
    <location>
        <begin position="247"/>
        <end position="268"/>
    </location>
</feature>
<evidence type="ECO:0000256" key="2">
    <source>
        <dbReference type="ARBA" id="ARBA00009261"/>
    </source>
</evidence>
<feature type="transmembrane region" description="Helical" evidence="9">
    <location>
        <begin position="480"/>
        <end position="497"/>
    </location>
</feature>
<accession>A0A853EGH8</accession>
<evidence type="ECO:0000256" key="5">
    <source>
        <dbReference type="ARBA" id="ARBA00022692"/>
    </source>
</evidence>
<evidence type="ECO:0000256" key="3">
    <source>
        <dbReference type="ARBA" id="ARBA00022448"/>
    </source>
</evidence>
<keyword evidence="3 9" id="KW-0813">Transport</keyword>
<evidence type="ECO:0000256" key="9">
    <source>
        <dbReference type="RuleBase" id="RU363064"/>
    </source>
</evidence>
<sequence length="529" mass="54383">MLHPLAPVALAGPLGSAGGSPVPALPAAAPAGSPGTASAGLPAVLSSTALPASTGAAGQAEAVLNALRDFIWGPWFLIPLLLGTGMVLTVRLRGLQLRKLGPALRFALFDRQDGEKDTAEGDISHYQALTTALAATVGVGNIIGVATAIHLGGPGALFWMWVTALFGMASKYAEAFLAVRFRTTDAHGKQSGGPQYYLRHAIKGPVGRFLSVFFAVAAILASFGIGSTTQSNAVAAQLSHSFGWDPALVGILLAIAVGAVLLGGINAIGTVTAAFVPMMIVFYVSGCLYILAANIGSIPDALGMVVRGAFTGSGAAGGFLGSTVLLAIQYGVARGIFSNESGMGSAAIAAAAAKTKHPTRQGLVSMTQTFIDTIIVVTCTGLVILTTGSWMGQDPETMTAEAFSHGLPGQWGHYIVSVALVFLASSTILGWAYYAERCVVRLVGVHGVLPFRMVFTIAVFIGSVTSLDAVWAFADIANGLMAVPNLIGLLVLSGLIVRETRDYLAQDPHLRRPGGEFTSVPGSPALQES</sequence>
<dbReference type="EMBL" id="JACBXV010000019">
    <property type="protein sequence ID" value="NYS68448.1"/>
    <property type="molecule type" value="Genomic_DNA"/>
</dbReference>
<name>A0A853EGH8_9ACTO</name>
<feature type="transmembrane region" description="Helical" evidence="9">
    <location>
        <begin position="70"/>
        <end position="90"/>
    </location>
</feature>
<dbReference type="PROSITE" id="PS00873">
    <property type="entry name" value="NA_ALANINE_SYMP"/>
    <property type="match status" value="1"/>
</dbReference>
<evidence type="ECO:0000256" key="4">
    <source>
        <dbReference type="ARBA" id="ARBA00022475"/>
    </source>
</evidence>
<evidence type="ECO:0000256" key="6">
    <source>
        <dbReference type="ARBA" id="ARBA00022847"/>
    </source>
</evidence>
<evidence type="ECO:0000313" key="11">
    <source>
        <dbReference type="EMBL" id="NYS68448.1"/>
    </source>
</evidence>
<dbReference type="InterPro" id="IPR001463">
    <property type="entry name" value="Na/Ala_symport"/>
</dbReference>
<comment type="subcellular location">
    <subcellularLocation>
        <location evidence="1 9">Cell membrane</location>
        <topology evidence="1 9">Multi-pass membrane protein</topology>
    </subcellularLocation>
</comment>
<keyword evidence="5 9" id="KW-0812">Transmembrane</keyword>
<dbReference type="AlphaFoldDB" id="A0A853EGH8"/>
<feature type="transmembrane region" description="Helical" evidence="9">
    <location>
        <begin position="209"/>
        <end position="227"/>
    </location>
</feature>
<dbReference type="Proteomes" id="UP000572528">
    <property type="component" value="Unassembled WGS sequence"/>
</dbReference>
<evidence type="ECO:0000256" key="7">
    <source>
        <dbReference type="ARBA" id="ARBA00022989"/>
    </source>
</evidence>